<accession>A0A0F9B1N7</accession>
<dbReference type="EMBL" id="LAZR01043188">
    <property type="protein sequence ID" value="KKL07682.1"/>
    <property type="molecule type" value="Genomic_DNA"/>
</dbReference>
<proteinExistence type="predicted"/>
<reference evidence="1" key="1">
    <citation type="journal article" date="2015" name="Nature">
        <title>Complex archaea that bridge the gap between prokaryotes and eukaryotes.</title>
        <authorList>
            <person name="Spang A."/>
            <person name="Saw J.H."/>
            <person name="Jorgensen S.L."/>
            <person name="Zaremba-Niedzwiedzka K."/>
            <person name="Martijn J."/>
            <person name="Lind A.E."/>
            <person name="van Eijk R."/>
            <person name="Schleper C."/>
            <person name="Guy L."/>
            <person name="Ettema T.J."/>
        </authorList>
    </citation>
    <scope>NUCLEOTIDE SEQUENCE</scope>
</reference>
<dbReference type="AlphaFoldDB" id="A0A0F9B1N7"/>
<comment type="caution">
    <text evidence="1">The sequence shown here is derived from an EMBL/GenBank/DDBJ whole genome shotgun (WGS) entry which is preliminary data.</text>
</comment>
<name>A0A0F9B1N7_9ZZZZ</name>
<evidence type="ECO:0000313" key="1">
    <source>
        <dbReference type="EMBL" id="KKL07682.1"/>
    </source>
</evidence>
<organism evidence="1">
    <name type="scientific">marine sediment metagenome</name>
    <dbReference type="NCBI Taxonomy" id="412755"/>
    <lineage>
        <taxon>unclassified sequences</taxon>
        <taxon>metagenomes</taxon>
        <taxon>ecological metagenomes</taxon>
    </lineage>
</organism>
<protein>
    <submittedName>
        <fullName evidence="1">Uncharacterized protein</fullName>
    </submittedName>
</protein>
<gene>
    <name evidence="1" type="ORF">LCGC14_2583570</name>
</gene>
<sequence>MVHNADPTGNLAALPLYGVEGYGAGGRNIIQLFSTTNGNTDIVGSVDDVSGICGAATPRFYVNDSDAPGGVKIYVEDTTPWKLEFVSPTATDGYIIMPFEAIADGVPGYAYAVKVTHAADAATGVELEFDDNGAVNAQLIFVDGATTSRVINPADIEVLAPSFMAIAQAAGTSSAGSSHTHDEGTLVDAASAAGSSHLHTATGEPADEVGSGDSLAALTAVKFIAIGRH</sequence>